<dbReference type="PANTHER" id="PTHR31642:SF310">
    <property type="entry name" value="FATTY ALCOHOL:CAFFEOYL-COA ACYLTRANSFERASE"/>
    <property type="match status" value="1"/>
</dbReference>
<sequence length="462" mass="50086">MAHSPFREQSIVVPGPSFHVDLAAIDALHLIHYSRRLLIFRCDSTSQLDAQLNALKTATRALVQRCPILGGVVAPLPPGDGADPNWRTILPGDGLEVVVRDLRKALPSYGELEASGFPVERLTYDLLVPVPQDIGNDRPFAACTLQFSAIEGGSILAWAMSHSVADGTGNNELVRILAEEVSHAQFRPADSDPETTAPVSPVGFDRSLLRDIKSEVPFRIEDHPAYMTNAPSQPPPHPFAAARPEIPVLLHIPTSRLAQLKSDAQNPGSPPISTHDAIAALIWRSVILIRSRRSPAARTIPPETTTNLFMPSDGRRHLNIPDSYIGNVVYQLAASLDLGTLLSPSGLQEAASALRRAITAVTSGKVRSIMAQTNKEWVDWAFMGSYTSTGVPMGTDWTSSSLYQHDWGNAFGKMSSYRYPGDEGSTCIFPKLADGSAELIVAVLPGEAEMLRGDECFGKYLR</sequence>
<accession>A0AA38X8S5</accession>
<protein>
    <submittedName>
        <fullName evidence="2">Uncharacterized protein</fullName>
    </submittedName>
</protein>
<keyword evidence="3" id="KW-1185">Reference proteome</keyword>
<evidence type="ECO:0000256" key="1">
    <source>
        <dbReference type="ARBA" id="ARBA00022679"/>
    </source>
</evidence>
<dbReference type="InterPro" id="IPR050317">
    <property type="entry name" value="Plant_Fungal_Acyltransferase"/>
</dbReference>
<keyword evidence="1" id="KW-0808">Transferase</keyword>
<name>A0AA38X8S5_9EURO</name>
<evidence type="ECO:0000313" key="2">
    <source>
        <dbReference type="EMBL" id="KAJ9608902.1"/>
    </source>
</evidence>
<dbReference type="GO" id="GO:0016747">
    <property type="term" value="F:acyltransferase activity, transferring groups other than amino-acyl groups"/>
    <property type="evidence" value="ECO:0007669"/>
    <property type="project" value="TreeGrafter"/>
</dbReference>
<comment type="caution">
    <text evidence="2">The sequence shown here is derived from an EMBL/GenBank/DDBJ whole genome shotgun (WGS) entry which is preliminary data.</text>
</comment>
<evidence type="ECO:0000313" key="3">
    <source>
        <dbReference type="Proteomes" id="UP001172673"/>
    </source>
</evidence>
<organism evidence="2 3">
    <name type="scientific">Cladophialophora chaetospira</name>
    <dbReference type="NCBI Taxonomy" id="386627"/>
    <lineage>
        <taxon>Eukaryota</taxon>
        <taxon>Fungi</taxon>
        <taxon>Dikarya</taxon>
        <taxon>Ascomycota</taxon>
        <taxon>Pezizomycotina</taxon>
        <taxon>Eurotiomycetes</taxon>
        <taxon>Chaetothyriomycetidae</taxon>
        <taxon>Chaetothyriales</taxon>
        <taxon>Herpotrichiellaceae</taxon>
        <taxon>Cladophialophora</taxon>
    </lineage>
</organism>
<gene>
    <name evidence="2" type="ORF">H2200_006673</name>
</gene>
<dbReference type="InterPro" id="IPR023213">
    <property type="entry name" value="CAT-like_dom_sf"/>
</dbReference>
<dbReference type="PANTHER" id="PTHR31642">
    <property type="entry name" value="TRICHOTHECENE 3-O-ACETYLTRANSFERASE"/>
    <property type="match status" value="1"/>
</dbReference>
<dbReference type="Proteomes" id="UP001172673">
    <property type="component" value="Unassembled WGS sequence"/>
</dbReference>
<proteinExistence type="predicted"/>
<dbReference type="AlphaFoldDB" id="A0AA38X8S5"/>
<dbReference type="Pfam" id="PF02458">
    <property type="entry name" value="Transferase"/>
    <property type="match status" value="1"/>
</dbReference>
<dbReference type="EMBL" id="JAPDRK010000009">
    <property type="protein sequence ID" value="KAJ9608902.1"/>
    <property type="molecule type" value="Genomic_DNA"/>
</dbReference>
<dbReference type="Gene3D" id="3.30.559.10">
    <property type="entry name" value="Chloramphenicol acetyltransferase-like domain"/>
    <property type="match status" value="2"/>
</dbReference>
<reference evidence="2" key="1">
    <citation type="submission" date="2022-10" db="EMBL/GenBank/DDBJ databases">
        <title>Culturing micro-colonial fungi from biological soil crusts in the Mojave desert and describing Neophaeococcomyces mojavensis, and introducing the new genera and species Taxawa tesnikishii.</title>
        <authorList>
            <person name="Kurbessoian T."/>
            <person name="Stajich J.E."/>
        </authorList>
    </citation>
    <scope>NUCLEOTIDE SEQUENCE</scope>
    <source>
        <strain evidence="2">TK_41</strain>
    </source>
</reference>